<dbReference type="KEGG" id="vg:55003726"/>
<evidence type="ECO:0000313" key="2">
    <source>
        <dbReference type="Proteomes" id="UP000279330"/>
    </source>
</evidence>
<keyword evidence="2" id="KW-1185">Reference proteome</keyword>
<dbReference type="Proteomes" id="UP000279330">
    <property type="component" value="Segment"/>
</dbReference>
<organism evidence="1 2">
    <name type="scientific">Microbacterium phage OneinaGillian</name>
    <dbReference type="NCBI Taxonomy" id="2301604"/>
    <lineage>
        <taxon>Viruses</taxon>
        <taxon>Duplodnaviria</taxon>
        <taxon>Heunggongvirae</taxon>
        <taxon>Uroviricota</taxon>
        <taxon>Caudoviricetes</taxon>
        <taxon>Gillianvirus</taxon>
        <taxon>Gillianvirus oneinagillian</taxon>
    </lineage>
</organism>
<dbReference type="RefSeq" id="YP_009812657.1">
    <property type="nucleotide sequence ID" value="NC_048068.1"/>
</dbReference>
<sequence>MAESEEFTTETGCRVRVIEKDRDFLLELRMVDEDPERINGRFASVKLEPWELHRLHSMTFRPQRVQDIPTEALLAELGRRTNKEIR</sequence>
<protein>
    <submittedName>
        <fullName evidence="1">Uncharacterized protein</fullName>
    </submittedName>
</protein>
<dbReference type="GeneID" id="55003726"/>
<name>A0A385UEZ3_9CAUD</name>
<evidence type="ECO:0000313" key="1">
    <source>
        <dbReference type="EMBL" id="AYB70161.1"/>
    </source>
</evidence>
<proteinExistence type="predicted"/>
<gene>
    <name evidence="1" type="primary">51</name>
    <name evidence="1" type="ORF">SEA_ONEIAGILLIAN_51</name>
</gene>
<accession>A0A385UEZ3</accession>
<dbReference type="EMBL" id="MH727556">
    <property type="protein sequence ID" value="AYB70161.1"/>
    <property type="molecule type" value="Genomic_DNA"/>
</dbReference>
<reference evidence="1 2" key="1">
    <citation type="submission" date="2018-08" db="EMBL/GenBank/DDBJ databases">
        <authorList>
            <person name="Miller G.E."/>
            <person name="Abrahams R."/>
            <person name="Bazan D.C."/>
            <person name="Beglau B.C."/>
            <person name="Blaylock E.C."/>
            <person name="Choi J.D."/>
            <person name="Grewal S.K."/>
            <person name="Hernandez E.V."/>
            <person name="Kim D.J."/>
            <person name="Kim K."/>
            <person name="Lee Y."/>
            <person name="Linde M.K."/>
            <person name="Lopez M.B."/>
            <person name="Pangalila E."/>
            <person name="Parker M.A."/>
            <person name="Specht R.C."/>
            <person name="Teng M.C."/>
            <person name="Toledo B."/>
            <person name="Tran S."/>
            <person name="Yu H."/>
            <person name="Kalaj N."/>
            <person name="Muthiah A.S."/>
            <person name="Dean N.S."/>
            <person name="Diaz A."/>
            <person name="Garlena R.A."/>
            <person name="Russell D.A."/>
            <person name="Pope W.H."/>
            <person name="Jacobs-Sera D."/>
            <person name="Hatfull G.F."/>
        </authorList>
    </citation>
    <scope>NUCLEOTIDE SEQUENCE [LARGE SCALE GENOMIC DNA]</scope>
</reference>